<evidence type="ECO:0000313" key="3">
    <source>
        <dbReference type="Proteomes" id="UP000251075"/>
    </source>
</evidence>
<dbReference type="Pfam" id="PF13682">
    <property type="entry name" value="CZB"/>
    <property type="match status" value="1"/>
</dbReference>
<accession>A0A364NT59</accession>
<dbReference type="OrthoDB" id="7190795at2"/>
<comment type="caution">
    <text evidence="2">The sequence shown here is derived from an EMBL/GenBank/DDBJ whole genome shotgun (WGS) entry which is preliminary data.</text>
</comment>
<dbReference type="Gene3D" id="1.20.120.30">
    <property type="entry name" value="Aspartate receptor, ligand-binding domain"/>
    <property type="match status" value="1"/>
</dbReference>
<dbReference type="Proteomes" id="UP000251075">
    <property type="component" value="Unassembled WGS sequence"/>
</dbReference>
<dbReference type="InterPro" id="IPR025991">
    <property type="entry name" value="Chemoreceptor_zinc-bind_dom"/>
</dbReference>
<dbReference type="AlphaFoldDB" id="A0A364NT59"/>
<reference evidence="2 3" key="1">
    <citation type="submission" date="2017-11" db="EMBL/GenBank/DDBJ databases">
        <title>Draft genome sequence of magnetotactic bacterium Magnetospirillum kuznetsovii LBB-42.</title>
        <authorList>
            <person name="Grouzdev D.S."/>
            <person name="Rysina M.S."/>
            <person name="Baslerov R.V."/>
            <person name="Koziaeva V."/>
        </authorList>
    </citation>
    <scope>NUCLEOTIDE SEQUENCE [LARGE SCALE GENOMIC DNA]</scope>
    <source>
        <strain evidence="2 3">LBB-42</strain>
    </source>
</reference>
<name>A0A364NT59_9PROT</name>
<keyword evidence="3" id="KW-1185">Reference proteome</keyword>
<proteinExistence type="predicted"/>
<evidence type="ECO:0000259" key="1">
    <source>
        <dbReference type="Pfam" id="PF13682"/>
    </source>
</evidence>
<dbReference type="EMBL" id="PGTO01000029">
    <property type="protein sequence ID" value="RAU20222.1"/>
    <property type="molecule type" value="Genomic_DNA"/>
</dbReference>
<gene>
    <name evidence="2" type="ORF">CU669_19455</name>
</gene>
<feature type="domain" description="Chemoreceptor zinc-binding" evidence="1">
    <location>
        <begin position="31"/>
        <end position="93"/>
    </location>
</feature>
<sequence>MAFPSSCQIPAPGRNTMTVAELDVNAARLAHLRWEAGLEALVNGSDAREPLKGQEDCDLGPWIYGTGLSRHGKLDSVRQLKTAHKRFNHLADETMSAQVSKLWFAECH</sequence>
<evidence type="ECO:0000313" key="2">
    <source>
        <dbReference type="EMBL" id="RAU20222.1"/>
    </source>
</evidence>
<organism evidence="2 3">
    <name type="scientific">Paramagnetospirillum kuznetsovii</name>
    <dbReference type="NCBI Taxonomy" id="2053833"/>
    <lineage>
        <taxon>Bacteria</taxon>
        <taxon>Pseudomonadati</taxon>
        <taxon>Pseudomonadota</taxon>
        <taxon>Alphaproteobacteria</taxon>
        <taxon>Rhodospirillales</taxon>
        <taxon>Magnetospirillaceae</taxon>
        <taxon>Paramagnetospirillum</taxon>
    </lineage>
</organism>
<protein>
    <recommendedName>
        <fullName evidence="1">Chemoreceptor zinc-binding domain-containing protein</fullName>
    </recommendedName>
</protein>